<name>A0A401TEE8_CHIPU</name>
<protein>
    <submittedName>
        <fullName evidence="1">Uncharacterized protein</fullName>
    </submittedName>
</protein>
<feature type="non-terminal residue" evidence="1">
    <location>
        <position position="44"/>
    </location>
</feature>
<feature type="non-terminal residue" evidence="1">
    <location>
        <position position="1"/>
    </location>
</feature>
<evidence type="ECO:0000313" key="2">
    <source>
        <dbReference type="Proteomes" id="UP000287033"/>
    </source>
</evidence>
<comment type="caution">
    <text evidence="1">The sequence shown here is derived from an EMBL/GenBank/DDBJ whole genome shotgun (WGS) entry which is preliminary data.</text>
</comment>
<gene>
    <name evidence="1" type="ORF">chiPu_0024523</name>
</gene>
<accession>A0A401TEE8</accession>
<dbReference type="EMBL" id="BEZZ01041073">
    <property type="protein sequence ID" value="GCC41001.1"/>
    <property type="molecule type" value="Genomic_DNA"/>
</dbReference>
<proteinExistence type="predicted"/>
<sequence length="44" mass="4706">PAVQRIAKELVKYGIDLQDLGEQQLNRVSVAIGQLTGTAGRSDP</sequence>
<evidence type="ECO:0000313" key="1">
    <source>
        <dbReference type="EMBL" id="GCC41001.1"/>
    </source>
</evidence>
<dbReference type="Proteomes" id="UP000287033">
    <property type="component" value="Unassembled WGS sequence"/>
</dbReference>
<dbReference type="AlphaFoldDB" id="A0A401TEE8"/>
<organism evidence="1 2">
    <name type="scientific">Chiloscyllium punctatum</name>
    <name type="common">Brownbanded bambooshark</name>
    <name type="synonym">Hemiscyllium punctatum</name>
    <dbReference type="NCBI Taxonomy" id="137246"/>
    <lineage>
        <taxon>Eukaryota</taxon>
        <taxon>Metazoa</taxon>
        <taxon>Chordata</taxon>
        <taxon>Craniata</taxon>
        <taxon>Vertebrata</taxon>
        <taxon>Chondrichthyes</taxon>
        <taxon>Elasmobranchii</taxon>
        <taxon>Galeomorphii</taxon>
        <taxon>Galeoidea</taxon>
        <taxon>Orectolobiformes</taxon>
        <taxon>Hemiscylliidae</taxon>
        <taxon>Chiloscyllium</taxon>
    </lineage>
</organism>
<reference evidence="1 2" key="1">
    <citation type="journal article" date="2018" name="Nat. Ecol. Evol.">
        <title>Shark genomes provide insights into elasmobranch evolution and the origin of vertebrates.</title>
        <authorList>
            <person name="Hara Y"/>
            <person name="Yamaguchi K"/>
            <person name="Onimaru K"/>
            <person name="Kadota M"/>
            <person name="Koyanagi M"/>
            <person name="Keeley SD"/>
            <person name="Tatsumi K"/>
            <person name="Tanaka K"/>
            <person name="Motone F"/>
            <person name="Kageyama Y"/>
            <person name="Nozu R"/>
            <person name="Adachi N"/>
            <person name="Nishimura O"/>
            <person name="Nakagawa R"/>
            <person name="Tanegashima C"/>
            <person name="Kiyatake I"/>
            <person name="Matsumoto R"/>
            <person name="Murakumo K"/>
            <person name="Nishida K"/>
            <person name="Terakita A"/>
            <person name="Kuratani S"/>
            <person name="Sato K"/>
            <person name="Hyodo S Kuraku.S."/>
        </authorList>
    </citation>
    <scope>NUCLEOTIDE SEQUENCE [LARGE SCALE GENOMIC DNA]</scope>
</reference>
<keyword evidence="2" id="KW-1185">Reference proteome</keyword>